<name>A0A8S1M966_PARPR</name>
<reference evidence="2" key="1">
    <citation type="submission" date="2021-01" db="EMBL/GenBank/DDBJ databases">
        <authorList>
            <consortium name="Genoscope - CEA"/>
            <person name="William W."/>
        </authorList>
    </citation>
    <scope>NUCLEOTIDE SEQUENCE</scope>
</reference>
<proteinExistence type="predicted"/>
<keyword evidence="1" id="KW-0812">Transmembrane</keyword>
<keyword evidence="3" id="KW-1185">Reference proteome</keyword>
<protein>
    <submittedName>
        <fullName evidence="2">Uncharacterized protein</fullName>
    </submittedName>
</protein>
<evidence type="ECO:0000313" key="2">
    <source>
        <dbReference type="EMBL" id="CAD8074431.1"/>
    </source>
</evidence>
<dbReference type="EMBL" id="CAJJDM010000052">
    <property type="protein sequence ID" value="CAD8074431.1"/>
    <property type="molecule type" value="Genomic_DNA"/>
</dbReference>
<sequence>MKVVYKLILGISIKLLIKLLIIIIRYRRFRKKMWKKGNRMLRGGY</sequence>
<evidence type="ECO:0000256" key="1">
    <source>
        <dbReference type="SAM" id="Phobius"/>
    </source>
</evidence>
<comment type="caution">
    <text evidence="2">The sequence shown here is derived from an EMBL/GenBank/DDBJ whole genome shotgun (WGS) entry which is preliminary data.</text>
</comment>
<gene>
    <name evidence="2" type="ORF">PPRIM_AZ9-3.1.T0520274</name>
</gene>
<feature type="transmembrane region" description="Helical" evidence="1">
    <location>
        <begin position="6"/>
        <end position="26"/>
    </location>
</feature>
<dbReference type="Proteomes" id="UP000688137">
    <property type="component" value="Unassembled WGS sequence"/>
</dbReference>
<accession>A0A8S1M966</accession>
<organism evidence="2 3">
    <name type="scientific">Paramecium primaurelia</name>
    <dbReference type="NCBI Taxonomy" id="5886"/>
    <lineage>
        <taxon>Eukaryota</taxon>
        <taxon>Sar</taxon>
        <taxon>Alveolata</taxon>
        <taxon>Ciliophora</taxon>
        <taxon>Intramacronucleata</taxon>
        <taxon>Oligohymenophorea</taxon>
        <taxon>Peniculida</taxon>
        <taxon>Parameciidae</taxon>
        <taxon>Paramecium</taxon>
    </lineage>
</organism>
<keyword evidence="1" id="KW-1133">Transmembrane helix</keyword>
<keyword evidence="1" id="KW-0472">Membrane</keyword>
<dbReference type="AlphaFoldDB" id="A0A8S1M966"/>
<evidence type="ECO:0000313" key="3">
    <source>
        <dbReference type="Proteomes" id="UP000688137"/>
    </source>
</evidence>